<dbReference type="GO" id="GO:0033787">
    <property type="term" value="F:cyanocobalamin reductase (cyanide-eliminating) (NADP+) activity"/>
    <property type="evidence" value="ECO:0007669"/>
    <property type="project" value="TreeGrafter"/>
</dbReference>
<comment type="subcellular location">
    <subcellularLocation>
        <location evidence="3">Cytoplasm</location>
    </subcellularLocation>
</comment>
<dbReference type="PANTHER" id="PTHR31457:SF2">
    <property type="entry name" value="CYANOCOBALAMIN REDUCTASE _ ALKYLCOBALAMIN DEALKYLASE"/>
    <property type="match status" value="1"/>
</dbReference>
<accession>A0A812B6U7</accession>
<sequence>MNGILKDLGFEIYPMKVEWYNNVVEEKYHLPYDPDTVAIVVLSTPDMFDLAFKPFLQSGSYTGSNDGIDECIKYYMQKVNQVIPDIDIIYDYETIGDRQCRIIMQVAAHISGAAYYYQKKHITNDPWGEEKNIFGICIHPRYGGWFALRSVIILKNLQVPDLPYIEPVNCVPNEDRQIDLLTQLNENYKDWKFRDIISVKKKYSEEQKTYFATKPSDRKPLINKIINAGNKA</sequence>
<evidence type="ECO:0000256" key="3">
    <source>
        <dbReference type="ARBA" id="ARBA00004496"/>
    </source>
</evidence>
<dbReference type="GO" id="GO:0009235">
    <property type="term" value="P:cobalamin metabolic process"/>
    <property type="evidence" value="ECO:0007669"/>
    <property type="project" value="TreeGrafter"/>
</dbReference>
<protein>
    <recommendedName>
        <fullName evidence="11">Cyanocobalamin reductase (cyanide-eliminating)</fullName>
    </recommendedName>
</protein>
<dbReference type="CDD" id="cd12959">
    <property type="entry name" value="MMACHC-like"/>
    <property type="match status" value="1"/>
</dbReference>
<evidence type="ECO:0000256" key="6">
    <source>
        <dbReference type="ARBA" id="ARBA00022630"/>
    </source>
</evidence>
<keyword evidence="7" id="KW-0288">FMN</keyword>
<keyword evidence="6" id="KW-0285">Flavoprotein</keyword>
<evidence type="ECO:0000256" key="4">
    <source>
        <dbReference type="ARBA" id="ARBA00007762"/>
    </source>
</evidence>
<keyword evidence="10 12" id="KW-0560">Oxidoreductase</keyword>
<keyword evidence="5" id="KW-0963">Cytoplasm</keyword>
<dbReference type="Proteomes" id="UP000597762">
    <property type="component" value="Unassembled WGS sequence"/>
</dbReference>
<dbReference type="GO" id="GO:0016740">
    <property type="term" value="F:transferase activity"/>
    <property type="evidence" value="ECO:0007669"/>
    <property type="project" value="UniProtKB-KW"/>
</dbReference>
<keyword evidence="12" id="KW-0808">Transferase</keyword>
<keyword evidence="8" id="KW-0274">FAD</keyword>
<keyword evidence="9" id="KW-0521">NADP</keyword>
<organism evidence="12 13">
    <name type="scientific">Acanthosepion pharaonis</name>
    <name type="common">Pharaoh cuttlefish</name>
    <name type="synonym">Sepia pharaonis</name>
    <dbReference type="NCBI Taxonomy" id="158019"/>
    <lineage>
        <taxon>Eukaryota</taxon>
        <taxon>Metazoa</taxon>
        <taxon>Spiralia</taxon>
        <taxon>Lophotrochozoa</taxon>
        <taxon>Mollusca</taxon>
        <taxon>Cephalopoda</taxon>
        <taxon>Coleoidea</taxon>
        <taxon>Decapodiformes</taxon>
        <taxon>Sepiida</taxon>
        <taxon>Sepiina</taxon>
        <taxon>Sepiidae</taxon>
        <taxon>Acanthosepion</taxon>
    </lineage>
</organism>
<evidence type="ECO:0000256" key="10">
    <source>
        <dbReference type="ARBA" id="ARBA00023002"/>
    </source>
</evidence>
<evidence type="ECO:0000313" key="12">
    <source>
        <dbReference type="EMBL" id="CAE1172262.1"/>
    </source>
</evidence>
<dbReference type="InterPro" id="IPR032037">
    <property type="entry name" value="MMACHC"/>
</dbReference>
<evidence type="ECO:0000256" key="7">
    <source>
        <dbReference type="ARBA" id="ARBA00022643"/>
    </source>
</evidence>
<evidence type="ECO:0000256" key="5">
    <source>
        <dbReference type="ARBA" id="ARBA00022490"/>
    </source>
</evidence>
<dbReference type="GO" id="GO:0032451">
    <property type="term" value="F:demethylase activity"/>
    <property type="evidence" value="ECO:0007669"/>
    <property type="project" value="TreeGrafter"/>
</dbReference>
<comment type="cofactor">
    <cofactor evidence="1">
        <name>FMN</name>
        <dbReference type="ChEBI" id="CHEBI:58210"/>
    </cofactor>
</comment>
<reference evidence="12" key="1">
    <citation type="submission" date="2021-01" db="EMBL/GenBank/DDBJ databases">
        <authorList>
            <person name="Li R."/>
            <person name="Bekaert M."/>
        </authorList>
    </citation>
    <scope>NUCLEOTIDE SEQUENCE</scope>
    <source>
        <strain evidence="12">Farmed</strain>
    </source>
</reference>
<dbReference type="Pfam" id="PF16690">
    <property type="entry name" value="MMACHC"/>
    <property type="match status" value="1"/>
</dbReference>
<dbReference type="PANTHER" id="PTHR31457">
    <property type="entry name" value="METHYLMALONIC ACIDURIA AND HOMOCYSTINURIA TYPE C PROTEIN"/>
    <property type="match status" value="1"/>
</dbReference>
<gene>
    <name evidence="12" type="ORF">SPHA_11995</name>
</gene>
<evidence type="ECO:0000313" key="13">
    <source>
        <dbReference type="Proteomes" id="UP000597762"/>
    </source>
</evidence>
<proteinExistence type="inferred from homology"/>
<evidence type="ECO:0000256" key="2">
    <source>
        <dbReference type="ARBA" id="ARBA00001974"/>
    </source>
</evidence>
<comment type="similarity">
    <text evidence="4">Belongs to the MMACHC family.</text>
</comment>
<evidence type="ECO:0000256" key="1">
    <source>
        <dbReference type="ARBA" id="ARBA00001917"/>
    </source>
</evidence>
<dbReference type="GO" id="GO:0071949">
    <property type="term" value="F:FAD binding"/>
    <property type="evidence" value="ECO:0007669"/>
    <property type="project" value="TreeGrafter"/>
</dbReference>
<comment type="caution">
    <text evidence="12">The sequence shown here is derived from an EMBL/GenBank/DDBJ whole genome shotgun (WGS) entry which is preliminary data.</text>
</comment>
<dbReference type="GO" id="GO:0005737">
    <property type="term" value="C:cytoplasm"/>
    <property type="evidence" value="ECO:0007669"/>
    <property type="project" value="UniProtKB-SubCell"/>
</dbReference>
<name>A0A812B6U7_ACAPH</name>
<evidence type="ECO:0000256" key="11">
    <source>
        <dbReference type="ARBA" id="ARBA00031313"/>
    </source>
</evidence>
<keyword evidence="13" id="KW-1185">Reference proteome</keyword>
<comment type="cofactor">
    <cofactor evidence="2">
        <name>FAD</name>
        <dbReference type="ChEBI" id="CHEBI:57692"/>
    </cofactor>
</comment>
<evidence type="ECO:0000256" key="8">
    <source>
        <dbReference type="ARBA" id="ARBA00022827"/>
    </source>
</evidence>
<dbReference type="AlphaFoldDB" id="A0A812B6U7"/>
<evidence type="ECO:0000256" key="9">
    <source>
        <dbReference type="ARBA" id="ARBA00022857"/>
    </source>
</evidence>
<dbReference type="EMBL" id="CAHIKZ030000401">
    <property type="protein sequence ID" value="CAE1172262.1"/>
    <property type="molecule type" value="Genomic_DNA"/>
</dbReference>
<dbReference type="OrthoDB" id="409189at2759"/>